<dbReference type="SUPFAM" id="SSF53822">
    <property type="entry name" value="Periplasmic binding protein-like I"/>
    <property type="match status" value="1"/>
</dbReference>
<dbReference type="PANTHER" id="PTHR30036">
    <property type="entry name" value="D-XYLOSE-BINDING PERIPLASMIC PROTEIN"/>
    <property type="match status" value="1"/>
</dbReference>
<dbReference type="Gene3D" id="3.40.50.2300">
    <property type="match status" value="2"/>
</dbReference>
<evidence type="ECO:0000256" key="4">
    <source>
        <dbReference type="SAM" id="SignalP"/>
    </source>
</evidence>
<evidence type="ECO:0000313" key="6">
    <source>
        <dbReference type="EMBL" id="KEP68871.1"/>
    </source>
</evidence>
<dbReference type="GO" id="GO:0030288">
    <property type="term" value="C:outer membrane-bounded periplasmic space"/>
    <property type="evidence" value="ECO:0007669"/>
    <property type="project" value="TreeGrafter"/>
</dbReference>
<keyword evidence="7" id="KW-1185">Reference proteome</keyword>
<gene>
    <name evidence="6" type="ORF">DL1_08380</name>
</gene>
<dbReference type="STRING" id="1185766.SAMN05216224_10311"/>
<proteinExistence type="inferred from homology"/>
<evidence type="ECO:0000256" key="1">
    <source>
        <dbReference type="ARBA" id="ARBA00004418"/>
    </source>
</evidence>
<dbReference type="eggNOG" id="COG1879">
    <property type="taxonomic scope" value="Bacteria"/>
</dbReference>
<accession>A0A074TAR8</accession>
<keyword evidence="4" id="KW-0732">Signal</keyword>
<evidence type="ECO:0000259" key="5">
    <source>
        <dbReference type="Pfam" id="PF13407"/>
    </source>
</evidence>
<comment type="subcellular location">
    <subcellularLocation>
        <location evidence="1">Periplasm</location>
    </subcellularLocation>
</comment>
<evidence type="ECO:0000256" key="3">
    <source>
        <dbReference type="SAM" id="MobiDB-lite"/>
    </source>
</evidence>
<feature type="signal peptide" evidence="4">
    <location>
        <begin position="1"/>
        <end position="25"/>
    </location>
</feature>
<dbReference type="RefSeq" id="WP_038067922.1">
    <property type="nucleotide sequence ID" value="NZ_FOVB01000003.1"/>
</dbReference>
<dbReference type="GO" id="GO:0030246">
    <property type="term" value="F:carbohydrate binding"/>
    <property type="evidence" value="ECO:0007669"/>
    <property type="project" value="TreeGrafter"/>
</dbReference>
<comment type="caution">
    <text evidence="6">The sequence shown here is derived from an EMBL/GenBank/DDBJ whole genome shotgun (WGS) entry which is preliminary data.</text>
</comment>
<dbReference type="InterPro" id="IPR025997">
    <property type="entry name" value="SBP_2_dom"/>
</dbReference>
<feature type="domain" description="Periplasmic binding protein" evidence="5">
    <location>
        <begin position="50"/>
        <end position="250"/>
    </location>
</feature>
<reference evidence="6 7" key="1">
    <citation type="submission" date="2014-03" db="EMBL/GenBank/DDBJ databases">
        <title>The draft genome sequence of Thioclava dalianensis DLFJ1-1.</title>
        <authorList>
            <person name="Lai Q."/>
            <person name="Shao Z."/>
        </authorList>
    </citation>
    <scope>NUCLEOTIDE SEQUENCE [LARGE SCALE GENOMIC DNA]</scope>
    <source>
        <strain evidence="6 7">DLFJ1-1</strain>
    </source>
</reference>
<dbReference type="OrthoDB" id="9066846at2"/>
<dbReference type="AlphaFoldDB" id="A0A074TAR8"/>
<protein>
    <submittedName>
        <fullName evidence="6">Sugar ABC transporter substrate-binding protein</fullName>
    </submittedName>
</protein>
<dbReference type="InterPro" id="IPR028082">
    <property type="entry name" value="Peripla_BP_I"/>
</dbReference>
<evidence type="ECO:0000313" key="7">
    <source>
        <dbReference type="Proteomes" id="UP000027725"/>
    </source>
</evidence>
<comment type="similarity">
    <text evidence="2">Belongs to the bacterial solute-binding protein 2 family.</text>
</comment>
<name>A0A074TAR8_9RHOB</name>
<organism evidence="6 7">
    <name type="scientific">Thioclava dalianensis</name>
    <dbReference type="NCBI Taxonomy" id="1185766"/>
    <lineage>
        <taxon>Bacteria</taxon>
        <taxon>Pseudomonadati</taxon>
        <taxon>Pseudomonadota</taxon>
        <taxon>Alphaproteobacteria</taxon>
        <taxon>Rhodobacterales</taxon>
        <taxon>Paracoccaceae</taxon>
        <taxon>Thioclava</taxon>
    </lineage>
</organism>
<sequence>MKLSNLKGCAAYMALGLGVALSASAASAEDAPSWCGPNKASLALLDGFGGNSWRLVTTASGKEEAAKCPSITDYYYADGQGDTQKAISDINSMAARGVDAMVVFGDAGPAILPALTKAYRSGAVVVPYRVNVGGEAGKNYTRFVGADFVYDGESWGKWIKENFPDGANILFLSGPAGNSQGLDELKGMKNILDDSYKFLNPAPFAVTNWDPSLTQQVLSAAIAQHDNIDVIVSDFGPSLVGALPVFANFDRSIPAIATSDGNSLGCFWEKVHADNPGFKLFTVATGNDNVRLAVQWAIAEATGGTPPSEEVFKAPNFEDSTDGDPNPVQCRSDLPGAIYLSAQLSGDEQAKAVGQ</sequence>
<dbReference type="Pfam" id="PF13407">
    <property type="entry name" value="Peripla_BP_4"/>
    <property type="match status" value="1"/>
</dbReference>
<evidence type="ECO:0000256" key="2">
    <source>
        <dbReference type="ARBA" id="ARBA00007639"/>
    </source>
</evidence>
<dbReference type="InterPro" id="IPR050555">
    <property type="entry name" value="Bact_Solute-Bind_Prot2"/>
</dbReference>
<feature type="chain" id="PRO_5001699701" evidence="4">
    <location>
        <begin position="26"/>
        <end position="355"/>
    </location>
</feature>
<dbReference type="Proteomes" id="UP000027725">
    <property type="component" value="Unassembled WGS sequence"/>
</dbReference>
<dbReference type="PANTHER" id="PTHR30036:SF7">
    <property type="entry name" value="ABC TRANSPORTER PERIPLASMIC-BINDING PROTEIN YPHF"/>
    <property type="match status" value="1"/>
</dbReference>
<dbReference type="EMBL" id="JHEH01000022">
    <property type="protein sequence ID" value="KEP68871.1"/>
    <property type="molecule type" value="Genomic_DNA"/>
</dbReference>
<feature type="region of interest" description="Disordered" evidence="3">
    <location>
        <begin position="303"/>
        <end position="328"/>
    </location>
</feature>